<dbReference type="PIRSF" id="PIRSF015753">
    <property type="entry name" value="GST"/>
    <property type="match status" value="1"/>
</dbReference>
<evidence type="ECO:0000313" key="5">
    <source>
        <dbReference type="EMBL" id="KAE9627632.1"/>
    </source>
</evidence>
<dbReference type="RefSeq" id="WP_158980931.1">
    <property type="nucleotide sequence ID" value="NZ_WSFO01000012.1"/>
</dbReference>
<dbReference type="InterPro" id="IPR036249">
    <property type="entry name" value="Thioredoxin-like_sf"/>
</dbReference>
<dbReference type="SFLD" id="SFLDG01206">
    <property type="entry name" value="Xi.1"/>
    <property type="match status" value="1"/>
</dbReference>
<dbReference type="InterPro" id="IPR047047">
    <property type="entry name" value="GST_Omega-like_C"/>
</dbReference>
<dbReference type="InterPro" id="IPR010987">
    <property type="entry name" value="Glutathione-S-Trfase_C-like"/>
</dbReference>
<dbReference type="PROSITE" id="PS50405">
    <property type="entry name" value="GST_CTER"/>
    <property type="match status" value="1"/>
</dbReference>
<feature type="binding site" evidence="2">
    <location>
        <position position="89"/>
    </location>
    <ligand>
        <name>glutathione</name>
        <dbReference type="ChEBI" id="CHEBI:57925"/>
    </ligand>
</feature>
<evidence type="ECO:0000259" key="4">
    <source>
        <dbReference type="PROSITE" id="PS50405"/>
    </source>
</evidence>
<name>A0A6A4R892_9RHOB</name>
<evidence type="ECO:0000256" key="3">
    <source>
        <dbReference type="PIRSR" id="PIRSR015753-3"/>
    </source>
</evidence>
<organism evidence="5 6">
    <name type="scientific">Parasedimentitalea maritima</name>
    <dbReference type="NCBI Taxonomy" id="2578117"/>
    <lineage>
        <taxon>Bacteria</taxon>
        <taxon>Pseudomonadati</taxon>
        <taxon>Pseudomonadota</taxon>
        <taxon>Alphaproteobacteria</taxon>
        <taxon>Rhodobacterales</taxon>
        <taxon>Paracoccaceae</taxon>
        <taxon>Parasedimentitalea</taxon>
    </lineage>
</organism>
<feature type="active site" description="Nucleophile" evidence="1">
    <location>
        <position position="56"/>
    </location>
</feature>
<dbReference type="SUPFAM" id="SSF52833">
    <property type="entry name" value="Thioredoxin-like"/>
    <property type="match status" value="1"/>
</dbReference>
<feature type="domain" description="GST C-terminal" evidence="4">
    <location>
        <begin position="159"/>
        <end position="293"/>
    </location>
</feature>
<evidence type="ECO:0000256" key="1">
    <source>
        <dbReference type="PIRSR" id="PIRSR015753-1"/>
    </source>
</evidence>
<dbReference type="SFLD" id="SFLDS00019">
    <property type="entry name" value="Glutathione_Transferase_(cytos"/>
    <property type="match status" value="1"/>
</dbReference>
<dbReference type="SUPFAM" id="SSF47616">
    <property type="entry name" value="GST C-terminal domain-like"/>
    <property type="match status" value="1"/>
</dbReference>
<dbReference type="Pfam" id="PF13410">
    <property type="entry name" value="GST_C_2"/>
    <property type="match status" value="1"/>
</dbReference>
<dbReference type="GO" id="GO:0005737">
    <property type="term" value="C:cytoplasm"/>
    <property type="evidence" value="ECO:0007669"/>
    <property type="project" value="TreeGrafter"/>
</dbReference>
<dbReference type="GO" id="GO:0004364">
    <property type="term" value="F:glutathione transferase activity"/>
    <property type="evidence" value="ECO:0007669"/>
    <property type="project" value="InterPro"/>
</dbReference>
<evidence type="ECO:0000256" key="2">
    <source>
        <dbReference type="PIRSR" id="PIRSR015753-2"/>
    </source>
</evidence>
<dbReference type="AlphaFoldDB" id="A0A6A4R892"/>
<feature type="site" description="Lowers pKa of active site Cys" evidence="3">
    <location>
        <position position="283"/>
    </location>
</feature>
<dbReference type="SFLD" id="SFLDG01148">
    <property type="entry name" value="Xi_(cytGST)"/>
    <property type="match status" value="1"/>
</dbReference>
<dbReference type="CDD" id="cd03190">
    <property type="entry name" value="GST_C_Omega_like"/>
    <property type="match status" value="1"/>
</dbReference>
<comment type="caution">
    <text evidence="5">The sequence shown here is derived from an EMBL/GenBank/DDBJ whole genome shotgun (WGS) entry which is preliminary data.</text>
</comment>
<dbReference type="Pfam" id="PF13409">
    <property type="entry name" value="GST_N_2"/>
    <property type="match status" value="1"/>
</dbReference>
<feature type="binding site" evidence="2">
    <location>
        <begin position="121"/>
        <end position="124"/>
    </location>
    <ligand>
        <name>glutathione</name>
        <dbReference type="ChEBI" id="CHEBI:57925"/>
    </ligand>
</feature>
<dbReference type="Gene3D" id="1.20.1050.10">
    <property type="match status" value="1"/>
</dbReference>
<sequence length="316" mass="35889">MAVMIDGTFHIDDPAPQSYLQGAYERAASTLRNWVTQDGLFPPVSDRYHLFVAWNCPWAHRVLLARALLGLDGIISASYAMPRRTAEGWVFDTSGEFSDAELGATALHQVYARQTPAYTGRLTVPVLWDRKTSQIVSNESADIVRMLATEFDPAQLLYPNERRDDIDRWNTLIHSRVNNGVYRAGFARTQQAYNSAVLELFETLDRIEDHLGRQTCLAGDHVTEADLRLFPTLARFDVAYHYAFKCNIRKLSDYPNLWDYARAFYALPGVAATVWPEIYKQGYFSQSELRNPLGIVPMGPEVDWTAPSQRQLSLHP</sequence>
<dbReference type="PANTHER" id="PTHR32419">
    <property type="entry name" value="GLUTATHIONYL-HYDROQUINONE REDUCTASE"/>
    <property type="match status" value="1"/>
</dbReference>
<dbReference type="InterPro" id="IPR004045">
    <property type="entry name" value="Glutathione_S-Trfase_N"/>
</dbReference>
<evidence type="ECO:0000313" key="6">
    <source>
        <dbReference type="Proteomes" id="UP000441586"/>
    </source>
</evidence>
<accession>A0A6A4R892</accession>
<dbReference type="Proteomes" id="UP000441586">
    <property type="component" value="Unassembled WGS sequence"/>
</dbReference>
<reference evidence="5 6" key="1">
    <citation type="submission" date="2019-12" db="EMBL/GenBank/DDBJ databases">
        <authorList>
            <person name="Zhang Y.-J."/>
        </authorList>
    </citation>
    <scope>NUCLEOTIDE SEQUENCE [LARGE SCALE GENOMIC DNA]</scope>
    <source>
        <strain evidence="5 6">H18S-6</strain>
    </source>
</reference>
<dbReference type="Gene3D" id="3.40.30.10">
    <property type="entry name" value="Glutaredoxin"/>
    <property type="match status" value="1"/>
</dbReference>
<proteinExistence type="predicted"/>
<dbReference type="InterPro" id="IPR016639">
    <property type="entry name" value="GST_Omega/GSH"/>
</dbReference>
<dbReference type="InterPro" id="IPR040079">
    <property type="entry name" value="Glutathione_S-Trfase"/>
</dbReference>
<dbReference type="InterPro" id="IPR036282">
    <property type="entry name" value="Glutathione-S-Trfase_C_sf"/>
</dbReference>
<feature type="site" description="Lowers pKa of active site Cys" evidence="3">
    <location>
        <position position="240"/>
    </location>
</feature>
<feature type="active site" description="Proton donor/acceptor" evidence="1">
    <location>
        <position position="182"/>
    </location>
</feature>
<dbReference type="EMBL" id="WSFO01000012">
    <property type="protein sequence ID" value="KAE9627632.1"/>
    <property type="molecule type" value="Genomic_DNA"/>
</dbReference>
<dbReference type="PANTHER" id="PTHR32419:SF6">
    <property type="entry name" value="GLUTATHIONE S-TRANSFERASE OMEGA-LIKE 1-RELATED"/>
    <property type="match status" value="1"/>
</dbReference>
<feature type="binding site" evidence="2">
    <location>
        <begin position="139"/>
        <end position="140"/>
    </location>
    <ligand>
        <name>glutathione</name>
        <dbReference type="ChEBI" id="CHEBI:57925"/>
    </ligand>
</feature>
<gene>
    <name evidence="5" type="ORF">GP644_18810</name>
</gene>
<protein>
    <submittedName>
        <fullName evidence="5">Glutathione-dependent reductase</fullName>
    </submittedName>
</protein>